<reference evidence="2 3" key="1">
    <citation type="submission" date="2019-12" db="EMBL/GenBank/DDBJ databases">
        <title>Whole-genome analyses of novel actinobacteria.</title>
        <authorList>
            <person name="Sahin N."/>
            <person name="Saygin H."/>
        </authorList>
    </citation>
    <scope>NUCLEOTIDE SEQUENCE [LARGE SCALE GENOMIC DNA]</scope>
    <source>
        <strain evidence="2 3">KC615</strain>
    </source>
</reference>
<keyword evidence="2" id="KW-0946">Virion</keyword>
<protein>
    <submittedName>
        <fullName evidence="2">Spore coat protein</fullName>
    </submittedName>
</protein>
<proteinExistence type="predicted"/>
<feature type="region of interest" description="Disordered" evidence="1">
    <location>
        <begin position="1"/>
        <end position="27"/>
    </location>
</feature>
<evidence type="ECO:0000313" key="3">
    <source>
        <dbReference type="Proteomes" id="UP000430692"/>
    </source>
</evidence>
<accession>A0A6I4VZW0</accession>
<name>A0A6I4VZW0_9BACL</name>
<dbReference type="InterPro" id="IPR012347">
    <property type="entry name" value="Ferritin-like"/>
</dbReference>
<dbReference type="EMBL" id="WUUL01000015">
    <property type="protein sequence ID" value="MXQ55500.1"/>
    <property type="molecule type" value="Genomic_DNA"/>
</dbReference>
<gene>
    <name evidence="2" type="ORF">GSM42_17605</name>
</gene>
<keyword evidence="2" id="KW-0167">Capsid protein</keyword>
<organism evidence="2 3">
    <name type="scientific">Shimazuella alba</name>
    <dbReference type="NCBI Taxonomy" id="2690964"/>
    <lineage>
        <taxon>Bacteria</taxon>
        <taxon>Bacillati</taxon>
        <taxon>Bacillota</taxon>
        <taxon>Bacilli</taxon>
        <taxon>Bacillales</taxon>
        <taxon>Thermoactinomycetaceae</taxon>
        <taxon>Shimazuella</taxon>
    </lineage>
</organism>
<evidence type="ECO:0000313" key="2">
    <source>
        <dbReference type="EMBL" id="MXQ55500.1"/>
    </source>
</evidence>
<feature type="compositionally biased region" description="Low complexity" evidence="1">
    <location>
        <begin position="1"/>
        <end position="17"/>
    </location>
</feature>
<dbReference type="Pfam" id="PF07875">
    <property type="entry name" value="Coat_F"/>
    <property type="match status" value="1"/>
</dbReference>
<dbReference type="RefSeq" id="WP_160802853.1">
    <property type="nucleotide sequence ID" value="NZ_WUUL01000015.1"/>
</dbReference>
<sequence length="109" mass="12621">MQNQQQMGQQQSTGANQMQTPEMSDRDFINDILATEKYLTNSYNTAVNEASTEELYQLQIKHLTDTHQAGRELYKIMQQKGWYQIEPAESQKISQKATQFAGYSSQFPY</sequence>
<comment type="caution">
    <text evidence="2">The sequence shown here is derived from an EMBL/GenBank/DDBJ whole genome shotgun (WGS) entry which is preliminary data.</text>
</comment>
<keyword evidence="3" id="KW-1185">Reference proteome</keyword>
<dbReference type="Proteomes" id="UP000430692">
    <property type="component" value="Unassembled WGS sequence"/>
</dbReference>
<evidence type="ECO:0000256" key="1">
    <source>
        <dbReference type="SAM" id="MobiDB-lite"/>
    </source>
</evidence>
<dbReference type="Gene3D" id="1.20.1260.10">
    <property type="match status" value="1"/>
</dbReference>
<dbReference type="AlphaFoldDB" id="A0A6I4VZW0"/>
<dbReference type="InterPro" id="IPR012851">
    <property type="entry name" value="Spore_coat_CotF-like"/>
</dbReference>